<dbReference type="InterPro" id="IPR029068">
    <property type="entry name" value="Glyas_Bleomycin-R_OHBP_Dase"/>
</dbReference>
<dbReference type="EMBL" id="JARLKZ010000002">
    <property type="protein sequence ID" value="MEC0238435.1"/>
    <property type="molecule type" value="Genomic_DNA"/>
</dbReference>
<keyword evidence="3" id="KW-1185">Reference proteome</keyword>
<accession>A0ABU6GI94</accession>
<name>A0ABU6GI94_9BACL</name>
<evidence type="ECO:0000313" key="3">
    <source>
        <dbReference type="Proteomes" id="UP001344632"/>
    </source>
</evidence>
<comment type="caution">
    <text evidence="2">The sequence shown here is derived from an EMBL/GenBank/DDBJ whole genome shotgun (WGS) entry which is preliminary data.</text>
</comment>
<gene>
    <name evidence="2" type="ORF">P4H66_00930</name>
</gene>
<sequence length="44" mass="4919">MKIQRIDHVDIIVNDLPAAKAFFLGFGLEMLGEGEVDGEWWSGL</sequence>
<evidence type="ECO:0000259" key="1">
    <source>
        <dbReference type="Pfam" id="PF00903"/>
    </source>
</evidence>
<dbReference type="InterPro" id="IPR004360">
    <property type="entry name" value="Glyas_Fos-R_dOase_dom"/>
</dbReference>
<dbReference type="Proteomes" id="UP001344632">
    <property type="component" value="Unassembled WGS sequence"/>
</dbReference>
<protein>
    <recommendedName>
        <fullName evidence="1">Glyoxalase/fosfomycin resistance/dioxygenase domain-containing protein</fullName>
    </recommendedName>
</protein>
<organism evidence="2 3">
    <name type="scientific">Paenibacillus dokdonensis</name>
    <dbReference type="NCBI Taxonomy" id="2567944"/>
    <lineage>
        <taxon>Bacteria</taxon>
        <taxon>Bacillati</taxon>
        <taxon>Bacillota</taxon>
        <taxon>Bacilli</taxon>
        <taxon>Bacillales</taxon>
        <taxon>Paenibacillaceae</taxon>
        <taxon>Paenibacillus</taxon>
    </lineage>
</organism>
<dbReference type="Pfam" id="PF00903">
    <property type="entry name" value="Glyoxalase"/>
    <property type="match status" value="1"/>
</dbReference>
<reference evidence="2 3" key="1">
    <citation type="submission" date="2023-03" db="EMBL/GenBank/DDBJ databases">
        <title>Bacillus Genome Sequencing.</title>
        <authorList>
            <person name="Dunlap C."/>
        </authorList>
    </citation>
    <scope>NUCLEOTIDE SEQUENCE [LARGE SCALE GENOMIC DNA]</scope>
    <source>
        <strain evidence="2 3">BD-525</strain>
    </source>
</reference>
<proteinExistence type="predicted"/>
<dbReference type="SUPFAM" id="SSF54593">
    <property type="entry name" value="Glyoxalase/Bleomycin resistance protein/Dihydroxybiphenyl dioxygenase"/>
    <property type="match status" value="1"/>
</dbReference>
<dbReference type="Gene3D" id="3.10.180.10">
    <property type="entry name" value="2,3-Dihydroxybiphenyl 1,2-Dioxygenase, domain 1"/>
    <property type="match status" value="1"/>
</dbReference>
<feature type="domain" description="Glyoxalase/fosfomycin resistance/dioxygenase" evidence="1">
    <location>
        <begin position="5"/>
        <end position="39"/>
    </location>
</feature>
<evidence type="ECO:0000313" key="2">
    <source>
        <dbReference type="EMBL" id="MEC0238435.1"/>
    </source>
</evidence>
<dbReference type="RefSeq" id="WP_326085003.1">
    <property type="nucleotide sequence ID" value="NZ_JARLKZ010000002.1"/>
</dbReference>